<dbReference type="InterPro" id="IPR024520">
    <property type="entry name" value="DUF3558"/>
</dbReference>
<dbReference type="Proteomes" id="UP000323876">
    <property type="component" value="Unassembled WGS sequence"/>
</dbReference>
<name>A0A5N0ECZ3_9NOCA</name>
<evidence type="ECO:0000313" key="2">
    <source>
        <dbReference type="Proteomes" id="UP000323876"/>
    </source>
</evidence>
<gene>
    <name evidence="1" type="ORF">F3087_20750</name>
</gene>
<dbReference type="RefSeq" id="WP_150403647.1">
    <property type="nucleotide sequence ID" value="NZ_VXLC01000008.1"/>
</dbReference>
<dbReference type="OrthoDB" id="4563594at2"/>
<comment type="caution">
    <text evidence="1">The sequence shown here is derived from an EMBL/GenBank/DDBJ whole genome shotgun (WGS) entry which is preliminary data.</text>
</comment>
<dbReference type="EMBL" id="VXLC01000008">
    <property type="protein sequence ID" value="KAA8887317.1"/>
    <property type="molecule type" value="Genomic_DNA"/>
</dbReference>
<reference evidence="1 2" key="1">
    <citation type="submission" date="2019-09" db="EMBL/GenBank/DDBJ databases">
        <authorList>
            <person name="Wang X."/>
        </authorList>
    </citation>
    <scope>NUCLEOTIDE SEQUENCE [LARGE SCALE GENOMIC DNA]</scope>
    <source>
        <strain evidence="1 2">CICC 11023</strain>
    </source>
</reference>
<dbReference type="AlphaFoldDB" id="A0A5N0ECZ3"/>
<organism evidence="1 2">
    <name type="scientific">Nocardia colli</name>
    <dbReference type="NCBI Taxonomy" id="2545717"/>
    <lineage>
        <taxon>Bacteria</taxon>
        <taxon>Bacillati</taxon>
        <taxon>Actinomycetota</taxon>
        <taxon>Actinomycetes</taxon>
        <taxon>Mycobacteriales</taxon>
        <taxon>Nocardiaceae</taxon>
        <taxon>Nocardia</taxon>
    </lineage>
</organism>
<keyword evidence="2" id="KW-1185">Reference proteome</keyword>
<evidence type="ECO:0000313" key="1">
    <source>
        <dbReference type="EMBL" id="KAA8887317.1"/>
    </source>
</evidence>
<protein>
    <submittedName>
        <fullName evidence="1">DUF3558 domain-containing protein</fullName>
    </submittedName>
</protein>
<accession>A0A5N0ECZ3</accession>
<proteinExistence type="predicted"/>
<sequence>MQTAVVSPKVVVRTVLAGMAVVGLVAGCSPTKDGNPTTAGTPTNDGKNLFNPCTDMSDAALQATKVDPASKSVVTDAPAGGVVARICKWTSTEGPYFVTVSSMTYTLDDVRKNREVVVLGDTRVGTRSGLLSRTKDDEDKLGCYVSLPAAQGLVEVSVGWRYSERASMPEAPPCKLAVRHATELEPYLPK</sequence>
<dbReference type="Pfam" id="PF12079">
    <property type="entry name" value="DUF3558"/>
    <property type="match status" value="1"/>
</dbReference>